<reference evidence="4" key="1">
    <citation type="submission" date="2021-02" db="EMBL/GenBank/DDBJ databases">
        <authorList>
            <person name="Nowell W R."/>
        </authorList>
    </citation>
    <scope>NUCLEOTIDE SEQUENCE</scope>
</reference>
<dbReference type="InterPro" id="IPR000210">
    <property type="entry name" value="BTB/POZ_dom"/>
</dbReference>
<evidence type="ECO:0000313" key="3">
    <source>
        <dbReference type="EMBL" id="CAF1244057.1"/>
    </source>
</evidence>
<feature type="compositionally biased region" description="Polar residues" evidence="1">
    <location>
        <begin position="48"/>
        <end position="59"/>
    </location>
</feature>
<accession>A0A816A3A8</accession>
<feature type="domain" description="BTB" evidence="2">
    <location>
        <begin position="89"/>
        <end position="170"/>
    </location>
</feature>
<name>A0A816A3A8_ADIRI</name>
<dbReference type="PROSITE" id="PS50097">
    <property type="entry name" value="BTB"/>
    <property type="match status" value="1"/>
</dbReference>
<dbReference type="PANTHER" id="PTHR24413">
    <property type="entry name" value="SPECKLE-TYPE POZ PROTEIN"/>
    <property type="match status" value="1"/>
</dbReference>
<keyword evidence="5" id="KW-1185">Reference proteome</keyword>
<feature type="region of interest" description="Disordered" evidence="1">
    <location>
        <begin position="1"/>
        <end position="59"/>
    </location>
</feature>
<sequence length="279" mass="31972">MADTDQYRSQSQTRVTPPPPRRESELRTGSAHLQQPPHAGSNRGGSGTNQRYGNGGSFYTKTTDAEHSLNLLEHLSDDLANLLNRTDISDCFLKVDGTFMAVHKCILAARSNAFAAVISGKFNRLDPSTREQLETLTEKEKLVIVIDKTDPEIMKQVVVFMYTGKCELNEGNAFYLLEAAGRYDIKDLKVHTGRFLVNRIDSNNVLTLLRAAYKYNNKLVKQYCIEHFITHAKEVMDQHELWKKFAEEQQPIVAELLHWHVNRDLFYSEKPQWDANSRW</sequence>
<dbReference type="CDD" id="cd18186">
    <property type="entry name" value="BTB_POZ_ZBTB_KLHL-like"/>
    <property type="match status" value="1"/>
</dbReference>
<protein>
    <recommendedName>
        <fullName evidence="2">BTB domain-containing protein</fullName>
    </recommendedName>
</protein>
<dbReference type="SMART" id="SM00225">
    <property type="entry name" value="BTB"/>
    <property type="match status" value="1"/>
</dbReference>
<organism evidence="4 5">
    <name type="scientific">Adineta ricciae</name>
    <name type="common">Rotifer</name>
    <dbReference type="NCBI Taxonomy" id="249248"/>
    <lineage>
        <taxon>Eukaryota</taxon>
        <taxon>Metazoa</taxon>
        <taxon>Spiralia</taxon>
        <taxon>Gnathifera</taxon>
        <taxon>Rotifera</taxon>
        <taxon>Eurotatoria</taxon>
        <taxon>Bdelloidea</taxon>
        <taxon>Adinetida</taxon>
        <taxon>Adinetidae</taxon>
        <taxon>Adineta</taxon>
    </lineage>
</organism>
<dbReference type="Gene3D" id="3.30.710.10">
    <property type="entry name" value="Potassium Channel Kv1.1, Chain A"/>
    <property type="match status" value="1"/>
</dbReference>
<dbReference type="EMBL" id="CAJNOR010006238">
    <property type="protein sequence ID" value="CAF1589901.1"/>
    <property type="molecule type" value="Genomic_DNA"/>
</dbReference>
<dbReference type="EMBL" id="CAJNOJ010000175">
    <property type="protein sequence ID" value="CAF1244057.1"/>
    <property type="molecule type" value="Genomic_DNA"/>
</dbReference>
<proteinExistence type="predicted"/>
<dbReference type="OrthoDB" id="10249567at2759"/>
<dbReference type="Pfam" id="PF00651">
    <property type="entry name" value="BTB"/>
    <property type="match status" value="1"/>
</dbReference>
<dbReference type="Proteomes" id="UP000663828">
    <property type="component" value="Unassembled WGS sequence"/>
</dbReference>
<dbReference type="Proteomes" id="UP000663852">
    <property type="component" value="Unassembled WGS sequence"/>
</dbReference>
<dbReference type="Gene3D" id="1.25.40.420">
    <property type="match status" value="1"/>
</dbReference>
<gene>
    <name evidence="3" type="ORF">EDS130_LOCUS27610</name>
    <name evidence="4" type="ORF">XAT740_LOCUS46442</name>
</gene>
<dbReference type="InterPro" id="IPR011333">
    <property type="entry name" value="SKP1/BTB/POZ_sf"/>
</dbReference>
<comment type="caution">
    <text evidence="4">The sequence shown here is derived from an EMBL/GenBank/DDBJ whole genome shotgun (WGS) entry which is preliminary data.</text>
</comment>
<dbReference type="CDD" id="cd14733">
    <property type="entry name" value="BACK"/>
    <property type="match status" value="1"/>
</dbReference>
<evidence type="ECO:0000313" key="4">
    <source>
        <dbReference type="EMBL" id="CAF1589901.1"/>
    </source>
</evidence>
<evidence type="ECO:0000259" key="2">
    <source>
        <dbReference type="PROSITE" id="PS50097"/>
    </source>
</evidence>
<dbReference type="SUPFAM" id="SSF54695">
    <property type="entry name" value="POZ domain"/>
    <property type="match status" value="1"/>
</dbReference>
<dbReference type="AlphaFoldDB" id="A0A816A3A8"/>
<evidence type="ECO:0000256" key="1">
    <source>
        <dbReference type="SAM" id="MobiDB-lite"/>
    </source>
</evidence>
<evidence type="ECO:0000313" key="5">
    <source>
        <dbReference type="Proteomes" id="UP000663828"/>
    </source>
</evidence>